<accession>V5Z722</accession>
<name>V5Z722_9GAMM</name>
<sequence length="41" mass="4634">MVPEGSSHRVFSFTMTVLNAMGNIQNLRQNVAKQENEIDKV</sequence>
<keyword evidence="2" id="KW-1185">Reference proteome</keyword>
<dbReference type="EMBL" id="CAHS01000014">
    <property type="protein sequence ID" value="CCG87038.1"/>
    <property type="molecule type" value="Genomic_DNA"/>
</dbReference>
<proteinExistence type="predicted"/>
<gene>
    <name evidence="1" type="ORF">EPIR_1673</name>
</gene>
<protein>
    <submittedName>
        <fullName evidence="1">Uncharacterized protein</fullName>
    </submittedName>
</protein>
<dbReference type="AlphaFoldDB" id="V5Z722"/>
<comment type="caution">
    <text evidence="1">The sequence shown here is derived from an EMBL/GenBank/DDBJ whole genome shotgun (WGS) entry which is preliminary data.</text>
</comment>
<evidence type="ECO:0000313" key="1">
    <source>
        <dbReference type="EMBL" id="CCG87038.1"/>
    </source>
</evidence>
<evidence type="ECO:0000313" key="2">
    <source>
        <dbReference type="Proteomes" id="UP000018217"/>
    </source>
</evidence>
<dbReference type="Proteomes" id="UP000018217">
    <property type="component" value="Unassembled WGS sequence"/>
</dbReference>
<organism evidence="1 2">
    <name type="scientific">Erwinia piriflorinigrans CFBP 5888</name>
    <dbReference type="NCBI Taxonomy" id="1161919"/>
    <lineage>
        <taxon>Bacteria</taxon>
        <taxon>Pseudomonadati</taxon>
        <taxon>Pseudomonadota</taxon>
        <taxon>Gammaproteobacteria</taxon>
        <taxon>Enterobacterales</taxon>
        <taxon>Erwiniaceae</taxon>
        <taxon>Erwinia</taxon>
    </lineage>
</organism>
<reference evidence="1 2" key="1">
    <citation type="journal article" date="2013" name="Syst. Appl. Microbiol.">
        <title>Phylogenetic position and virulence apparatus of the pear flower necrosis pathogen Erwinia piriflorinigrans CFBP 5888T as assessed by comparative genomics.</title>
        <authorList>
            <person name="Smits T.H."/>
            <person name="Rezzonico F."/>
            <person name="Lopez M.M."/>
            <person name="Blom J."/>
            <person name="Goesmann A."/>
            <person name="Frey J.E."/>
            <person name="Duffy B."/>
        </authorList>
    </citation>
    <scope>NUCLEOTIDE SEQUENCE [LARGE SCALE GENOMIC DNA]</scope>
    <source>
        <strain evidence="2">CFBP5888</strain>
    </source>
</reference>